<dbReference type="SUPFAM" id="SSF51735">
    <property type="entry name" value="NAD(P)-binding Rossmann-fold domains"/>
    <property type="match status" value="1"/>
</dbReference>
<evidence type="ECO:0000256" key="1">
    <source>
        <dbReference type="SAM" id="MobiDB-lite"/>
    </source>
</evidence>
<evidence type="ECO:0000313" key="3">
    <source>
        <dbReference type="EMBL" id="RJQ83963.1"/>
    </source>
</evidence>
<organism evidence="3 4">
    <name type="scientific">Amycolatopsis panacis</name>
    <dbReference type="NCBI Taxonomy" id="2340917"/>
    <lineage>
        <taxon>Bacteria</taxon>
        <taxon>Bacillati</taxon>
        <taxon>Actinomycetota</taxon>
        <taxon>Actinomycetes</taxon>
        <taxon>Pseudonocardiales</taxon>
        <taxon>Pseudonocardiaceae</taxon>
        <taxon>Amycolatopsis</taxon>
    </lineage>
</organism>
<sequence length="116" mass="12950">MRQRYRRQDDPLWTRESRTVEQGSRRRAGELLDQPALPAARLTENGHHARPSHVVQHLGQQSELTAVYVPLPAAPHVEWDERALRAGPHVLAEKPLAITAKDAAVLVALAATRGWC</sequence>
<dbReference type="InterPro" id="IPR000683">
    <property type="entry name" value="Gfo/Idh/MocA-like_OxRdtase_N"/>
</dbReference>
<dbReference type="OrthoDB" id="9815825at2"/>
<dbReference type="AlphaFoldDB" id="A0A419I271"/>
<proteinExistence type="predicted"/>
<feature type="domain" description="Gfo/Idh/MocA-like oxidoreductase N-terminal" evidence="2">
    <location>
        <begin position="51"/>
        <end position="114"/>
    </location>
</feature>
<dbReference type="InterPro" id="IPR036291">
    <property type="entry name" value="NAD(P)-bd_dom_sf"/>
</dbReference>
<name>A0A419I271_9PSEU</name>
<evidence type="ECO:0000313" key="4">
    <source>
        <dbReference type="Proteomes" id="UP000285112"/>
    </source>
</evidence>
<feature type="region of interest" description="Disordered" evidence="1">
    <location>
        <begin position="1"/>
        <end position="36"/>
    </location>
</feature>
<dbReference type="Gene3D" id="3.40.50.720">
    <property type="entry name" value="NAD(P)-binding Rossmann-like Domain"/>
    <property type="match status" value="1"/>
</dbReference>
<comment type="caution">
    <text evidence="3">The sequence shown here is derived from an EMBL/GenBank/DDBJ whole genome shotgun (WGS) entry which is preliminary data.</text>
</comment>
<dbReference type="Pfam" id="PF01408">
    <property type="entry name" value="GFO_IDH_MocA"/>
    <property type="match status" value="1"/>
</dbReference>
<dbReference type="Proteomes" id="UP000285112">
    <property type="component" value="Unassembled WGS sequence"/>
</dbReference>
<protein>
    <recommendedName>
        <fullName evidence="2">Gfo/Idh/MocA-like oxidoreductase N-terminal domain-containing protein</fullName>
    </recommendedName>
</protein>
<evidence type="ECO:0000259" key="2">
    <source>
        <dbReference type="Pfam" id="PF01408"/>
    </source>
</evidence>
<feature type="compositionally biased region" description="Basic and acidic residues" evidence="1">
    <location>
        <begin position="1"/>
        <end position="30"/>
    </location>
</feature>
<keyword evidence="4" id="KW-1185">Reference proteome</keyword>
<accession>A0A419I271</accession>
<gene>
    <name evidence="3" type="ORF">D5S19_18385</name>
</gene>
<reference evidence="3 4" key="1">
    <citation type="submission" date="2018-09" db="EMBL/GenBank/DDBJ databases">
        <title>YIM PH 21725 draft genome.</title>
        <authorList>
            <person name="Miao C."/>
        </authorList>
    </citation>
    <scope>NUCLEOTIDE SEQUENCE [LARGE SCALE GENOMIC DNA]</scope>
    <source>
        <strain evidence="4">YIM PH21725</strain>
    </source>
</reference>
<dbReference type="GO" id="GO:0000166">
    <property type="term" value="F:nucleotide binding"/>
    <property type="evidence" value="ECO:0007669"/>
    <property type="project" value="InterPro"/>
</dbReference>
<dbReference type="EMBL" id="QZFV01000090">
    <property type="protein sequence ID" value="RJQ83963.1"/>
    <property type="molecule type" value="Genomic_DNA"/>
</dbReference>